<comment type="caution">
    <text evidence="5">The sequence shown here is derived from an EMBL/GenBank/DDBJ whole genome shotgun (WGS) entry which is preliminary data.</text>
</comment>
<feature type="domain" description="Aminotransferase-like plant mobile" evidence="3">
    <location>
        <begin position="161"/>
        <end position="403"/>
    </location>
</feature>
<evidence type="ECO:0000259" key="4">
    <source>
        <dbReference type="Pfam" id="PF24924"/>
    </source>
</evidence>
<protein>
    <recommendedName>
        <fullName evidence="7">Aminotransferase-like plant mobile domain-containing protein</fullName>
    </recommendedName>
</protein>
<dbReference type="GO" id="GO:0010073">
    <property type="term" value="P:meristem maintenance"/>
    <property type="evidence" value="ECO:0007669"/>
    <property type="project" value="InterPro"/>
</dbReference>
<organism evidence="5 6">
    <name type="scientific">Tetracentron sinense</name>
    <name type="common">Spur-leaf</name>
    <dbReference type="NCBI Taxonomy" id="13715"/>
    <lineage>
        <taxon>Eukaryota</taxon>
        <taxon>Viridiplantae</taxon>
        <taxon>Streptophyta</taxon>
        <taxon>Embryophyta</taxon>
        <taxon>Tracheophyta</taxon>
        <taxon>Spermatophyta</taxon>
        <taxon>Magnoliopsida</taxon>
        <taxon>Trochodendrales</taxon>
        <taxon>Trochodendraceae</taxon>
        <taxon>Tetracentron</taxon>
    </lineage>
</organism>
<proteinExistence type="predicted"/>
<sequence length="985" mass="111359">MGRKKKARVDNPSTPMDMEGETVSTVSTPALEEGLRVRSHAGASASEIGTSSSKGKKKKSRFDALPGGRPMIPDTPLLKALGSHISMCCRVQQVKSLNLRESVHYLHRCGYHLRAFQIPVISGWRCSWGRALELYREASSDLKTELERAGFASFLSIPLSYSDRRLILAICERWFGETNTFHFPCCELGLTPLDFVMLTGIRIEGKPIPAFHIMDPGLAAGLMGVSLETMVDDHAWDKKKLKMTWLAESLRRDGFATIQSDSLGFKGLFRRLFLYILGECFFMNDHYSIETSLLELMDPLDQIRSHDWGGCVYGSILWSLRRVSRGDGQSIRFFYPIIEMWAHEYLDSFRPSLKIPVDDAFPWSTRWKAPADKVDGHLFEKAREELDRLTLGRVTLRPFADLSDRILSLRGGAEGFLARRVVFSYRGSCEYFLGAGVSSMRTRGISAEPFPGELMDYSVYRVWLRSVSIGPIMRPISIRPGATEVGGRMVEDYFGMSPLVVALKDEIADLRATDTRLRSLLTEFMPIEAIDHVAPVPPAFERLRLGTVASLFNVRINGHLAEAALGCWNPEFHVFRFGVFELCPTLEEYGRLLSVPFDHDKIVIPFPRASWKGKAASFLGVKRGFLEKLDGEDYHRCSLEFLMDYFAPRNPSWIGTSSFMGTPDSWPQYRLRALALAIVGHVLFPLSFNFIDMQVVEVVEQIMTGHSFIPILLAETFRALDRCVQKKRWLLQRMYLFIASSPKMWYDQLILLAPDMLVWKCSWLHVVEVLSGISGKHHLVLIGLRGSSHYFPNRVVRQFGRTQGVPIIEAVTDVVEFGLTSEKLISRLLASWKSRVKTTFGDDQESLVTGEYVRWLTACCLPYVSPPHPCVGEKRKELMNTVLIEDQPTYKELEEMITSLLAKNASLKAEVFKMGVEATAYQDRIQDLKAQVDVLETVNEEFQYFQNPIGGKKSISQEVILKLNAQLARLRPKLKGQGCASSDSD</sequence>
<evidence type="ECO:0000313" key="6">
    <source>
        <dbReference type="Proteomes" id="UP000655225"/>
    </source>
</evidence>
<dbReference type="OrthoDB" id="2010762at2759"/>
<keyword evidence="1" id="KW-0175">Coiled coil</keyword>
<keyword evidence="6" id="KW-1185">Reference proteome</keyword>
<evidence type="ECO:0000259" key="3">
    <source>
        <dbReference type="Pfam" id="PF10536"/>
    </source>
</evidence>
<evidence type="ECO:0000256" key="2">
    <source>
        <dbReference type="SAM" id="MobiDB-lite"/>
    </source>
</evidence>
<dbReference type="PANTHER" id="PTHR46033:SF8">
    <property type="entry name" value="PROTEIN MAINTENANCE OF MERISTEMS-LIKE"/>
    <property type="match status" value="1"/>
</dbReference>
<reference evidence="5 6" key="1">
    <citation type="submission" date="2020-04" db="EMBL/GenBank/DDBJ databases">
        <title>Plant Genome Project.</title>
        <authorList>
            <person name="Zhang R.-G."/>
        </authorList>
    </citation>
    <scope>NUCLEOTIDE SEQUENCE [LARGE SCALE GENOMIC DNA]</scope>
    <source>
        <strain evidence="5">YNK0</strain>
        <tissue evidence="5">Leaf</tissue>
    </source>
</reference>
<dbReference type="InterPro" id="IPR019557">
    <property type="entry name" value="AminoTfrase-like_pln_mobile"/>
</dbReference>
<evidence type="ECO:0008006" key="7">
    <source>
        <dbReference type="Google" id="ProtNLM"/>
    </source>
</evidence>
<feature type="domain" description="DUF7745" evidence="4">
    <location>
        <begin position="542"/>
        <end position="856"/>
    </location>
</feature>
<gene>
    <name evidence="5" type="ORF">HHK36_008197</name>
</gene>
<dbReference type="Pfam" id="PF24924">
    <property type="entry name" value="DUF7745"/>
    <property type="match status" value="1"/>
</dbReference>
<feature type="coiled-coil region" evidence="1">
    <location>
        <begin position="890"/>
        <end position="938"/>
    </location>
</feature>
<dbReference type="Proteomes" id="UP000655225">
    <property type="component" value="Unassembled WGS sequence"/>
</dbReference>
<dbReference type="EMBL" id="JABCRI010000005">
    <property type="protein sequence ID" value="KAF8406117.1"/>
    <property type="molecule type" value="Genomic_DNA"/>
</dbReference>
<dbReference type="AlphaFoldDB" id="A0A834ZPQ5"/>
<name>A0A834ZPQ5_TETSI</name>
<accession>A0A834ZPQ5</accession>
<dbReference type="InterPro" id="IPR044824">
    <property type="entry name" value="MAIN-like"/>
</dbReference>
<dbReference type="InterPro" id="IPR056647">
    <property type="entry name" value="DUF7745"/>
</dbReference>
<dbReference type="Pfam" id="PF10536">
    <property type="entry name" value="PMD"/>
    <property type="match status" value="1"/>
</dbReference>
<evidence type="ECO:0000313" key="5">
    <source>
        <dbReference type="EMBL" id="KAF8406117.1"/>
    </source>
</evidence>
<evidence type="ECO:0000256" key="1">
    <source>
        <dbReference type="SAM" id="Coils"/>
    </source>
</evidence>
<feature type="region of interest" description="Disordered" evidence="2">
    <location>
        <begin position="1"/>
        <end position="69"/>
    </location>
</feature>
<dbReference type="PANTHER" id="PTHR46033">
    <property type="entry name" value="PROTEIN MAIN-LIKE 2"/>
    <property type="match status" value="1"/>
</dbReference>